<sequence>PVMKKVKSWRVANSDDEETLSIRGSEELLWSIRRRLLLISTIKKKYQPDSSFLSVTEALGQTAPSLSKPSAQREKGKYTEEKWSRRLCTSSCSQDHKSKWCMKEMYKRRG</sequence>
<comment type="caution">
    <text evidence="1">The sequence shown here is derived from an EMBL/GenBank/DDBJ whole genome shotgun (WGS) entry which is preliminary data.</text>
</comment>
<gene>
    <name evidence="1" type="ORF">GBF38_012738</name>
</gene>
<proteinExistence type="predicted"/>
<keyword evidence="2" id="KW-1185">Reference proteome</keyword>
<dbReference type="EMBL" id="CM024794">
    <property type="protein sequence ID" value="KAG8002292.1"/>
    <property type="molecule type" value="Genomic_DNA"/>
</dbReference>
<name>A0ACB7EKF9_NIBAL</name>
<accession>A0ACB7EKF9</accession>
<feature type="non-terminal residue" evidence="1">
    <location>
        <position position="1"/>
    </location>
</feature>
<evidence type="ECO:0000313" key="2">
    <source>
        <dbReference type="Proteomes" id="UP000805704"/>
    </source>
</evidence>
<dbReference type="Proteomes" id="UP000805704">
    <property type="component" value="Chromosome 6"/>
</dbReference>
<protein>
    <submittedName>
        <fullName evidence="1">Uncharacterized protein</fullName>
    </submittedName>
</protein>
<organism evidence="1 2">
    <name type="scientific">Nibea albiflora</name>
    <name type="common">Yellow drum</name>
    <name type="synonym">Corvina albiflora</name>
    <dbReference type="NCBI Taxonomy" id="240163"/>
    <lineage>
        <taxon>Eukaryota</taxon>
        <taxon>Metazoa</taxon>
        <taxon>Chordata</taxon>
        <taxon>Craniata</taxon>
        <taxon>Vertebrata</taxon>
        <taxon>Euteleostomi</taxon>
        <taxon>Actinopterygii</taxon>
        <taxon>Neopterygii</taxon>
        <taxon>Teleostei</taxon>
        <taxon>Neoteleostei</taxon>
        <taxon>Acanthomorphata</taxon>
        <taxon>Eupercaria</taxon>
        <taxon>Sciaenidae</taxon>
        <taxon>Nibea</taxon>
    </lineage>
</organism>
<reference evidence="1" key="1">
    <citation type="submission" date="2020-04" db="EMBL/GenBank/DDBJ databases">
        <title>A chromosome-scale assembly and high-density genetic map of the yellow drum (Nibea albiflora) genome.</title>
        <authorList>
            <person name="Xu D."/>
            <person name="Zhang W."/>
            <person name="Chen R."/>
            <person name="Tan P."/>
            <person name="Wang L."/>
            <person name="Song H."/>
            <person name="Tian L."/>
            <person name="Zhu Q."/>
            <person name="Wang B."/>
        </authorList>
    </citation>
    <scope>NUCLEOTIDE SEQUENCE</scope>
    <source>
        <strain evidence="1">ZJHYS-2018</strain>
    </source>
</reference>
<evidence type="ECO:0000313" key="1">
    <source>
        <dbReference type="EMBL" id="KAG8002292.1"/>
    </source>
</evidence>